<evidence type="ECO:0000256" key="1">
    <source>
        <dbReference type="ARBA" id="ARBA00022527"/>
    </source>
</evidence>
<evidence type="ECO:0000256" key="3">
    <source>
        <dbReference type="ARBA" id="ARBA00022741"/>
    </source>
</evidence>
<gene>
    <name evidence="9" type="ORF">ECRASSUSDP1_LOCUS121</name>
</gene>
<dbReference type="Proteomes" id="UP001295684">
    <property type="component" value="Unassembled WGS sequence"/>
</dbReference>
<feature type="compositionally biased region" description="Basic and acidic residues" evidence="6">
    <location>
        <begin position="1"/>
        <end position="12"/>
    </location>
</feature>
<keyword evidence="3" id="KW-0547">Nucleotide-binding</keyword>
<dbReference type="AlphaFoldDB" id="A0AAD1U3X4"/>
<dbReference type="PROSITE" id="PS51285">
    <property type="entry name" value="AGC_KINASE_CTER"/>
    <property type="match status" value="1"/>
</dbReference>
<evidence type="ECO:0000256" key="2">
    <source>
        <dbReference type="ARBA" id="ARBA00022679"/>
    </source>
</evidence>
<feature type="region of interest" description="Disordered" evidence="6">
    <location>
        <begin position="1"/>
        <end position="54"/>
    </location>
</feature>
<dbReference type="InterPro" id="IPR000961">
    <property type="entry name" value="AGC-kinase_C"/>
</dbReference>
<feature type="domain" description="AGC-kinase C-terminal" evidence="8">
    <location>
        <begin position="339"/>
        <end position="412"/>
    </location>
</feature>
<comment type="caution">
    <text evidence="9">The sequence shown here is derived from an EMBL/GenBank/DDBJ whole genome shotgun (WGS) entry which is preliminary data.</text>
</comment>
<evidence type="ECO:0008006" key="11">
    <source>
        <dbReference type="Google" id="ProtNLM"/>
    </source>
</evidence>
<name>A0AAD1U3X4_EUPCR</name>
<accession>A0AAD1U3X4</accession>
<dbReference type="InterPro" id="IPR000719">
    <property type="entry name" value="Prot_kinase_dom"/>
</dbReference>
<evidence type="ECO:0000256" key="6">
    <source>
        <dbReference type="SAM" id="MobiDB-lite"/>
    </source>
</evidence>
<dbReference type="GO" id="GO:0004674">
    <property type="term" value="F:protein serine/threonine kinase activity"/>
    <property type="evidence" value="ECO:0007669"/>
    <property type="project" value="UniProtKB-KW"/>
</dbReference>
<keyword evidence="5" id="KW-0067">ATP-binding</keyword>
<keyword evidence="4" id="KW-0418">Kinase</keyword>
<dbReference type="PROSITE" id="PS50011">
    <property type="entry name" value="PROTEIN_KINASE_DOM"/>
    <property type="match status" value="1"/>
</dbReference>
<evidence type="ECO:0000256" key="4">
    <source>
        <dbReference type="ARBA" id="ARBA00022777"/>
    </source>
</evidence>
<keyword evidence="2" id="KW-0808">Transferase</keyword>
<reference evidence="9" key="1">
    <citation type="submission" date="2023-07" db="EMBL/GenBank/DDBJ databases">
        <authorList>
            <consortium name="AG Swart"/>
            <person name="Singh M."/>
            <person name="Singh A."/>
            <person name="Seah K."/>
            <person name="Emmerich C."/>
        </authorList>
    </citation>
    <scope>NUCLEOTIDE SEQUENCE</scope>
    <source>
        <strain evidence="9">DP1</strain>
    </source>
</reference>
<dbReference type="GO" id="GO:0005524">
    <property type="term" value="F:ATP binding"/>
    <property type="evidence" value="ECO:0007669"/>
    <property type="project" value="UniProtKB-KW"/>
</dbReference>
<dbReference type="Pfam" id="PF00069">
    <property type="entry name" value="Pkinase"/>
    <property type="match status" value="1"/>
</dbReference>
<evidence type="ECO:0000259" key="7">
    <source>
        <dbReference type="PROSITE" id="PS50011"/>
    </source>
</evidence>
<proteinExistence type="predicted"/>
<dbReference type="EMBL" id="CAMPGE010000116">
    <property type="protein sequence ID" value="CAI2358838.1"/>
    <property type="molecule type" value="Genomic_DNA"/>
</dbReference>
<protein>
    <recommendedName>
        <fullName evidence="11">Protein kinase domain-containing protein</fullName>
    </recommendedName>
</protein>
<sequence>MPDISFRDKTERLVYNSSSSKEEEEDGNKENETDSPDNFVFKRDPPKKKKEKDRMVDIYNKSDLIDIEQKRMTSSGFSETIFSRKKSEKRENRRFRYHKEEVKGKIEDTVAIEVLNEENSELSFESWDVDDCYAHKEPKLEDLKIIKVLDKGSFDFIEGGNLYQNMYKVKRFKEHQVKFFAAQLVLAFAFLHDHGIVHRYLKPENVLLGAYGYLKLADFGIAKPLPKENLFTYSFCGTTEYSAQEIVRDEGHSFTVDLWTLGILVYELITGRTPFLHKNTHQTTKLIKKGRIIFPDPVKHKIDMSDNFKDFIVKLLHKKPSKRLGLKSSKAVINHPWFSDIDWDKLKNKRIKSPYMPGIKDKNLKSHILSGISSGLGFNKRRRDDQGDVSETSLAPSKLDLVRKNKHKFEDF</sequence>
<dbReference type="InterPro" id="IPR011009">
    <property type="entry name" value="Kinase-like_dom_sf"/>
</dbReference>
<keyword evidence="1" id="KW-0723">Serine/threonine-protein kinase</keyword>
<dbReference type="Gene3D" id="1.10.510.10">
    <property type="entry name" value="Transferase(Phosphotransferase) domain 1"/>
    <property type="match status" value="1"/>
</dbReference>
<evidence type="ECO:0000259" key="8">
    <source>
        <dbReference type="PROSITE" id="PS51285"/>
    </source>
</evidence>
<dbReference type="PANTHER" id="PTHR24353">
    <property type="entry name" value="CYCLIC NUCLEOTIDE-DEPENDENT PROTEIN KINASE"/>
    <property type="match status" value="1"/>
</dbReference>
<keyword evidence="10" id="KW-1185">Reference proteome</keyword>
<dbReference type="Gene3D" id="3.30.200.20">
    <property type="entry name" value="Phosphorylase Kinase, domain 1"/>
    <property type="match status" value="1"/>
</dbReference>
<evidence type="ECO:0000313" key="9">
    <source>
        <dbReference type="EMBL" id="CAI2358838.1"/>
    </source>
</evidence>
<evidence type="ECO:0000256" key="5">
    <source>
        <dbReference type="ARBA" id="ARBA00022840"/>
    </source>
</evidence>
<evidence type="ECO:0000313" key="10">
    <source>
        <dbReference type="Proteomes" id="UP001295684"/>
    </source>
</evidence>
<organism evidence="9 10">
    <name type="scientific">Euplotes crassus</name>
    <dbReference type="NCBI Taxonomy" id="5936"/>
    <lineage>
        <taxon>Eukaryota</taxon>
        <taxon>Sar</taxon>
        <taxon>Alveolata</taxon>
        <taxon>Ciliophora</taxon>
        <taxon>Intramacronucleata</taxon>
        <taxon>Spirotrichea</taxon>
        <taxon>Hypotrichia</taxon>
        <taxon>Euplotida</taxon>
        <taxon>Euplotidae</taxon>
        <taxon>Moneuplotes</taxon>
    </lineage>
</organism>
<dbReference type="SUPFAM" id="SSF56112">
    <property type="entry name" value="Protein kinase-like (PK-like)"/>
    <property type="match status" value="1"/>
</dbReference>
<dbReference type="FunFam" id="1.10.510.10:FF:000210">
    <property type="entry name" value="Non-specific serine/threonine protein kinase"/>
    <property type="match status" value="1"/>
</dbReference>
<feature type="domain" description="Protein kinase" evidence="7">
    <location>
        <begin position="67"/>
        <end position="338"/>
    </location>
</feature>